<dbReference type="EnsemblMetazoa" id="XM_022811730">
    <property type="protein sequence ID" value="XP_022667465"/>
    <property type="gene ID" value="LOC111252987"/>
</dbReference>
<keyword evidence="4" id="KW-0677">Repeat</keyword>
<dbReference type="EnsemblMetazoa" id="XM_022811727">
    <property type="protein sequence ID" value="XP_022667462"/>
    <property type="gene ID" value="LOC111252987"/>
</dbReference>
<dbReference type="EnsemblMetazoa" id="XM_022811728">
    <property type="protein sequence ID" value="XP_022667463"/>
    <property type="gene ID" value="LOC111252987"/>
</dbReference>
<keyword evidence="5 7" id="KW-0863">Zinc-finger</keyword>
<evidence type="ECO:0000259" key="9">
    <source>
        <dbReference type="PROSITE" id="PS50145"/>
    </source>
</evidence>
<comment type="subcellular location">
    <subcellularLocation>
        <location evidence="1">Cytoplasm</location>
    </subcellularLocation>
</comment>
<evidence type="ECO:0000256" key="6">
    <source>
        <dbReference type="ARBA" id="ARBA00022833"/>
    </source>
</evidence>
<dbReference type="InterPro" id="IPR001293">
    <property type="entry name" value="Znf_TRAF"/>
</dbReference>
<dbReference type="KEGG" id="vde:111252987"/>
<evidence type="ECO:0000256" key="5">
    <source>
        <dbReference type="ARBA" id="ARBA00022771"/>
    </source>
</evidence>
<dbReference type="EnsemblMetazoa" id="XM_022811729">
    <property type="protein sequence ID" value="XP_022667464"/>
    <property type="gene ID" value="LOC111252987"/>
</dbReference>
<proteinExistence type="predicted"/>
<dbReference type="Proteomes" id="UP000594260">
    <property type="component" value="Unplaced"/>
</dbReference>
<organism evidence="10 11">
    <name type="scientific">Varroa destructor</name>
    <name type="common">Honeybee mite</name>
    <dbReference type="NCBI Taxonomy" id="109461"/>
    <lineage>
        <taxon>Eukaryota</taxon>
        <taxon>Metazoa</taxon>
        <taxon>Ecdysozoa</taxon>
        <taxon>Arthropoda</taxon>
        <taxon>Chelicerata</taxon>
        <taxon>Arachnida</taxon>
        <taxon>Acari</taxon>
        <taxon>Parasitiformes</taxon>
        <taxon>Mesostigmata</taxon>
        <taxon>Gamasina</taxon>
        <taxon>Dermanyssoidea</taxon>
        <taxon>Varroidae</taxon>
        <taxon>Varroa</taxon>
    </lineage>
</organism>
<dbReference type="PANTHER" id="PTHR10131:SF157">
    <property type="entry name" value="RECEPTOR-ASSOCIATED FACTOR, PUTATIVE-RELATED"/>
    <property type="match status" value="1"/>
</dbReference>
<dbReference type="InterPro" id="IPR008974">
    <property type="entry name" value="TRAF-like"/>
</dbReference>
<dbReference type="RefSeq" id="XP_022667464.1">
    <property type="nucleotide sequence ID" value="XM_022811729.1"/>
</dbReference>
<evidence type="ECO:0000256" key="3">
    <source>
        <dbReference type="ARBA" id="ARBA00022723"/>
    </source>
</evidence>
<dbReference type="GO" id="GO:0043122">
    <property type="term" value="P:regulation of canonical NF-kappaB signal transduction"/>
    <property type="evidence" value="ECO:0007669"/>
    <property type="project" value="TreeGrafter"/>
</dbReference>
<evidence type="ECO:0000256" key="7">
    <source>
        <dbReference type="PROSITE-ProRule" id="PRU00207"/>
    </source>
</evidence>
<dbReference type="GO" id="GO:0005737">
    <property type="term" value="C:cytoplasm"/>
    <property type="evidence" value="ECO:0007669"/>
    <property type="project" value="UniProtKB-SubCell"/>
</dbReference>
<dbReference type="GO" id="GO:0008270">
    <property type="term" value="F:zinc ion binding"/>
    <property type="evidence" value="ECO:0007669"/>
    <property type="project" value="UniProtKB-KW"/>
</dbReference>
<keyword evidence="3 7" id="KW-0479">Metal-binding</keyword>
<dbReference type="OrthoDB" id="1737200at2759"/>
<dbReference type="EnsemblMetazoa" id="XM_022811726">
    <property type="protein sequence ID" value="XP_022667461"/>
    <property type="gene ID" value="LOC111252987"/>
</dbReference>
<feature type="domain" description="TRAF-type" evidence="9">
    <location>
        <begin position="310"/>
        <end position="365"/>
    </location>
</feature>
<protein>
    <recommendedName>
        <fullName evidence="9">TRAF-type domain-containing protein</fullName>
    </recommendedName>
</protein>
<dbReference type="RefSeq" id="XP_022667465.1">
    <property type="nucleotide sequence ID" value="XM_022811730.1"/>
</dbReference>
<evidence type="ECO:0000256" key="4">
    <source>
        <dbReference type="ARBA" id="ARBA00022737"/>
    </source>
</evidence>
<name>A0A7M7KKY7_VARDE</name>
<feature type="region of interest" description="Disordered" evidence="8">
    <location>
        <begin position="97"/>
        <end position="139"/>
    </location>
</feature>
<dbReference type="GeneID" id="111252987"/>
<evidence type="ECO:0000256" key="8">
    <source>
        <dbReference type="SAM" id="MobiDB-lite"/>
    </source>
</evidence>
<dbReference type="RefSeq" id="XP_022667463.1">
    <property type="nucleotide sequence ID" value="XM_022811728.1"/>
</dbReference>
<dbReference type="PROSITE" id="PS50145">
    <property type="entry name" value="ZF_TRAF"/>
    <property type="match status" value="1"/>
</dbReference>
<dbReference type="Gene3D" id="2.60.210.10">
    <property type="entry name" value="Apoptosis, Tumor Necrosis Factor Receptor Associated Protein 2, Chain A"/>
    <property type="match status" value="1"/>
</dbReference>
<dbReference type="SUPFAM" id="SSF49599">
    <property type="entry name" value="TRAF domain-like"/>
    <property type="match status" value="2"/>
</dbReference>
<dbReference type="Gene3D" id="3.30.40.10">
    <property type="entry name" value="Zinc/RING finger domain, C3HC4 (zinc finger)"/>
    <property type="match status" value="1"/>
</dbReference>
<reference evidence="10" key="1">
    <citation type="submission" date="2021-01" db="UniProtKB">
        <authorList>
            <consortium name="EnsemblMetazoa"/>
        </authorList>
    </citation>
    <scope>IDENTIFICATION</scope>
</reference>
<dbReference type="InParanoid" id="A0A7M7KKY7"/>
<evidence type="ECO:0000256" key="2">
    <source>
        <dbReference type="ARBA" id="ARBA00022490"/>
    </source>
</evidence>
<keyword evidence="2" id="KW-0963">Cytoplasm</keyword>
<dbReference type="InterPro" id="IPR013083">
    <property type="entry name" value="Znf_RING/FYVE/PHD"/>
</dbReference>
<feature type="compositionally biased region" description="Polar residues" evidence="8">
    <location>
        <begin position="55"/>
        <end position="75"/>
    </location>
</feature>
<evidence type="ECO:0000256" key="1">
    <source>
        <dbReference type="ARBA" id="ARBA00004496"/>
    </source>
</evidence>
<evidence type="ECO:0000313" key="10">
    <source>
        <dbReference type="EnsemblMetazoa" id="XP_022667464"/>
    </source>
</evidence>
<dbReference type="AlphaFoldDB" id="A0A7M7KKY7"/>
<dbReference type="PANTHER" id="PTHR10131">
    <property type="entry name" value="TNF RECEPTOR ASSOCIATED FACTOR"/>
    <property type="match status" value="1"/>
</dbReference>
<accession>A0A7M7KKY7</accession>
<sequence length="639" mass="71109">MSPFTMREKSSFVGPIWKIAMRINTIDRINSSKQNCGRIKPNFILQHSSFRKNKVTGTSSTSSAQDEPKPRSSSKILPRSPTEVVLSQPLIEVSPRPSYNTPALAGPMATRASVTSGRHSNSTSNSSSPAPPRRLTSTPARSNADFVKVVLRDFPGWAHDHLVSLRGVPAGARCSSCACVAGTLFKAPCTCAFCTVCLRKIGMESVVRCRTHGSDTLRSEFVEDPYVYTLCMDLNAMCIWNADGCNFEGSLINVHEHSEGCLFREETCPDCDKCVSFRALASHRAATCTQRKVACQMCGQHLFASTLERHISVCPDVEVLCQLCGRRDIKRGQSEVHRIECTSMKRACRLHVFGCTLKATSKELRDHESTDIHLDMIVSHAGRQEQRLRRLEENQQTIIRGAYQNVTDTVDSTALSSNELLKSIEVLRSQVLQLSNQLKMISNALLEDPFFWNLCPYKGILEIASDGAQVLYSDSFYTPTIPGYKVQPASRFTIFKSLPHLNIYLFTTVPRGHTMRLRLLVDHRARLLHLTPQLLPGAFNNVMPWPFPSQYLLRLVDQSGQGLHKDLPVTTGATGNIEKPLESGRVLRSPNLQVKFDELECEGGIQSGSGTSNGALYSQNDCIVFMFKMNLPADFIERM</sequence>
<feature type="region of interest" description="Disordered" evidence="8">
    <location>
        <begin position="50"/>
        <end position="81"/>
    </location>
</feature>
<dbReference type="RefSeq" id="XP_022667461.1">
    <property type="nucleotide sequence ID" value="XM_022811726.1"/>
</dbReference>
<dbReference type="RefSeq" id="XP_022667462.1">
    <property type="nucleotide sequence ID" value="XM_022811727.1"/>
</dbReference>
<feature type="zinc finger region" description="TRAF-type" evidence="7">
    <location>
        <begin position="310"/>
        <end position="365"/>
    </location>
</feature>
<keyword evidence="6 7" id="KW-0862">Zinc</keyword>
<keyword evidence="11" id="KW-1185">Reference proteome</keyword>
<evidence type="ECO:0000313" key="11">
    <source>
        <dbReference type="Proteomes" id="UP000594260"/>
    </source>
</evidence>